<dbReference type="Proteomes" id="UP000015105">
    <property type="component" value="Chromosome 5D"/>
</dbReference>
<name>A0A453LKP7_AEGTS</name>
<reference evidence="2" key="1">
    <citation type="journal article" date="2014" name="Science">
        <title>Ancient hybridizations among the ancestral genomes of bread wheat.</title>
        <authorList>
            <consortium name="International Wheat Genome Sequencing Consortium,"/>
            <person name="Marcussen T."/>
            <person name="Sandve S.R."/>
            <person name="Heier L."/>
            <person name="Spannagl M."/>
            <person name="Pfeifer M."/>
            <person name="Jakobsen K.S."/>
            <person name="Wulff B.B."/>
            <person name="Steuernagel B."/>
            <person name="Mayer K.F."/>
            <person name="Olsen O.A."/>
        </authorList>
    </citation>
    <scope>NUCLEOTIDE SEQUENCE [LARGE SCALE GENOMIC DNA]</scope>
    <source>
        <strain evidence="2">cv. AL8/78</strain>
    </source>
</reference>
<evidence type="ECO:0000313" key="1">
    <source>
        <dbReference type="EnsemblPlants" id="AET5Gv20820400.1"/>
    </source>
</evidence>
<dbReference type="Gramene" id="AET5Gv20820400.1">
    <property type="protein sequence ID" value="AET5Gv20820400.1"/>
    <property type="gene ID" value="AET5Gv20820400"/>
</dbReference>
<evidence type="ECO:0000313" key="2">
    <source>
        <dbReference type="Proteomes" id="UP000015105"/>
    </source>
</evidence>
<reference evidence="2" key="2">
    <citation type="journal article" date="2017" name="Nat. Plants">
        <title>The Aegilops tauschii genome reveals multiple impacts of transposons.</title>
        <authorList>
            <person name="Zhao G."/>
            <person name="Zou C."/>
            <person name="Li K."/>
            <person name="Wang K."/>
            <person name="Li T."/>
            <person name="Gao L."/>
            <person name="Zhang X."/>
            <person name="Wang H."/>
            <person name="Yang Z."/>
            <person name="Liu X."/>
            <person name="Jiang W."/>
            <person name="Mao L."/>
            <person name="Kong X."/>
            <person name="Jiao Y."/>
            <person name="Jia J."/>
        </authorList>
    </citation>
    <scope>NUCLEOTIDE SEQUENCE [LARGE SCALE GENOMIC DNA]</scope>
    <source>
        <strain evidence="2">cv. AL8/78</strain>
    </source>
</reference>
<reference evidence="1" key="3">
    <citation type="journal article" date="2017" name="Nature">
        <title>Genome sequence of the progenitor of the wheat D genome Aegilops tauschii.</title>
        <authorList>
            <person name="Luo M.C."/>
            <person name="Gu Y.Q."/>
            <person name="Puiu D."/>
            <person name="Wang H."/>
            <person name="Twardziok S.O."/>
            <person name="Deal K.R."/>
            <person name="Huo N."/>
            <person name="Zhu T."/>
            <person name="Wang L."/>
            <person name="Wang Y."/>
            <person name="McGuire P.E."/>
            <person name="Liu S."/>
            <person name="Long H."/>
            <person name="Ramasamy R.K."/>
            <person name="Rodriguez J.C."/>
            <person name="Van S.L."/>
            <person name="Yuan L."/>
            <person name="Wang Z."/>
            <person name="Xia Z."/>
            <person name="Xiao L."/>
            <person name="Anderson O.D."/>
            <person name="Ouyang S."/>
            <person name="Liang Y."/>
            <person name="Zimin A.V."/>
            <person name="Pertea G."/>
            <person name="Qi P."/>
            <person name="Bennetzen J.L."/>
            <person name="Dai X."/>
            <person name="Dawson M.W."/>
            <person name="Muller H.G."/>
            <person name="Kugler K."/>
            <person name="Rivarola-Duarte L."/>
            <person name="Spannagl M."/>
            <person name="Mayer K.F.X."/>
            <person name="Lu F.H."/>
            <person name="Bevan M.W."/>
            <person name="Leroy P."/>
            <person name="Li P."/>
            <person name="You F.M."/>
            <person name="Sun Q."/>
            <person name="Liu Z."/>
            <person name="Lyons E."/>
            <person name="Wicker T."/>
            <person name="Salzberg S.L."/>
            <person name="Devos K.M."/>
            <person name="Dvorak J."/>
        </authorList>
    </citation>
    <scope>NUCLEOTIDE SEQUENCE [LARGE SCALE GENOMIC DNA]</scope>
    <source>
        <strain evidence="1">cv. AL8/78</strain>
    </source>
</reference>
<protein>
    <submittedName>
        <fullName evidence="1">Uncharacterized protein</fullName>
    </submittedName>
</protein>
<accession>A0A453LKP7</accession>
<organism evidence="1 2">
    <name type="scientific">Aegilops tauschii subsp. strangulata</name>
    <name type="common">Goatgrass</name>
    <dbReference type="NCBI Taxonomy" id="200361"/>
    <lineage>
        <taxon>Eukaryota</taxon>
        <taxon>Viridiplantae</taxon>
        <taxon>Streptophyta</taxon>
        <taxon>Embryophyta</taxon>
        <taxon>Tracheophyta</taxon>
        <taxon>Spermatophyta</taxon>
        <taxon>Magnoliopsida</taxon>
        <taxon>Liliopsida</taxon>
        <taxon>Poales</taxon>
        <taxon>Poaceae</taxon>
        <taxon>BOP clade</taxon>
        <taxon>Pooideae</taxon>
        <taxon>Triticodae</taxon>
        <taxon>Triticeae</taxon>
        <taxon>Triticinae</taxon>
        <taxon>Aegilops</taxon>
    </lineage>
</organism>
<keyword evidence="2" id="KW-1185">Reference proteome</keyword>
<proteinExistence type="predicted"/>
<dbReference type="EnsemblPlants" id="AET5Gv20820400.1">
    <property type="protein sequence ID" value="AET5Gv20820400.1"/>
    <property type="gene ID" value="AET5Gv20820400"/>
</dbReference>
<reference evidence="1" key="4">
    <citation type="submission" date="2019-03" db="UniProtKB">
        <authorList>
            <consortium name="EnsemblPlants"/>
        </authorList>
    </citation>
    <scope>IDENTIFICATION</scope>
</reference>
<reference evidence="1" key="5">
    <citation type="journal article" date="2021" name="G3 (Bethesda)">
        <title>Aegilops tauschii genome assembly Aet v5.0 features greater sequence contiguity and improved annotation.</title>
        <authorList>
            <person name="Wang L."/>
            <person name="Zhu T."/>
            <person name="Rodriguez J.C."/>
            <person name="Deal K.R."/>
            <person name="Dubcovsky J."/>
            <person name="McGuire P.E."/>
            <person name="Lux T."/>
            <person name="Spannagl M."/>
            <person name="Mayer K.F.X."/>
            <person name="Baldrich P."/>
            <person name="Meyers B.C."/>
            <person name="Huo N."/>
            <person name="Gu Y.Q."/>
            <person name="Zhou H."/>
            <person name="Devos K.M."/>
            <person name="Bennetzen J.L."/>
            <person name="Unver T."/>
            <person name="Budak H."/>
            <person name="Gulick P.J."/>
            <person name="Galiba G."/>
            <person name="Kalapos B."/>
            <person name="Nelson D.R."/>
            <person name="Li P."/>
            <person name="You F.M."/>
            <person name="Luo M.C."/>
            <person name="Dvorak J."/>
        </authorList>
    </citation>
    <scope>NUCLEOTIDE SEQUENCE [LARGE SCALE GENOMIC DNA]</scope>
    <source>
        <strain evidence="1">cv. AL8/78</strain>
    </source>
</reference>
<dbReference type="AlphaFoldDB" id="A0A453LKP7"/>
<sequence length="60" mass="6415">GEAALSGGDRLSVHVCVYFLSCVSNTLSPTRRSSCTLYAVATCITWSVIVRCTVLFSPSE</sequence>